<comment type="catalytic activity">
    <reaction evidence="2">
        <text>oxidized coenzyme F420-(gamma-L-Glu)(n) + a quinol + H(+) = reduced coenzyme F420-(gamma-L-Glu)(n) + a quinone</text>
        <dbReference type="Rhea" id="RHEA:39663"/>
        <dbReference type="Rhea" id="RHEA-COMP:12939"/>
        <dbReference type="Rhea" id="RHEA-COMP:14378"/>
        <dbReference type="ChEBI" id="CHEBI:15378"/>
        <dbReference type="ChEBI" id="CHEBI:24646"/>
        <dbReference type="ChEBI" id="CHEBI:132124"/>
        <dbReference type="ChEBI" id="CHEBI:133980"/>
        <dbReference type="ChEBI" id="CHEBI:139511"/>
    </reaction>
</comment>
<dbReference type="SUPFAM" id="SSF50475">
    <property type="entry name" value="FMN-binding split barrel"/>
    <property type="match status" value="1"/>
</dbReference>
<dbReference type="EMBL" id="BAAATD010000021">
    <property type="protein sequence ID" value="GAA2637036.1"/>
    <property type="molecule type" value="Genomic_DNA"/>
</dbReference>
<name>A0ABP6DAX5_9ACTN</name>
<evidence type="ECO:0000256" key="1">
    <source>
        <dbReference type="ARBA" id="ARBA00008710"/>
    </source>
</evidence>
<evidence type="ECO:0000313" key="3">
    <source>
        <dbReference type="EMBL" id="GAA2637036.1"/>
    </source>
</evidence>
<dbReference type="InterPro" id="IPR004378">
    <property type="entry name" value="F420H2_quin_Rdtase"/>
</dbReference>
<sequence length="162" mass="18405">MRHPMTSMLRVVGHYQWASAISRSLVGLDRRLQRATSGRLALWGHTLQPLLLTSTGHRTGQARVTPLVYVDDGQDLIIVGSNYGRPHHPHWSSNLLAAPLARVQIRGRSMPVHAELVTDPVERARLWKLMVGLWPAYDSYAHRTERTIRVFRLRPLLESHAS</sequence>
<dbReference type="PANTHER" id="PTHR39428:SF1">
    <property type="entry name" value="F420H(2)-DEPENDENT QUINONE REDUCTASE RV1261C"/>
    <property type="match status" value="1"/>
</dbReference>
<dbReference type="InterPro" id="IPR012349">
    <property type="entry name" value="Split_barrel_FMN-bd"/>
</dbReference>
<dbReference type="Pfam" id="PF04075">
    <property type="entry name" value="F420H2_quin_red"/>
    <property type="match status" value="1"/>
</dbReference>
<dbReference type="Proteomes" id="UP001501509">
    <property type="component" value="Unassembled WGS sequence"/>
</dbReference>
<dbReference type="PANTHER" id="PTHR39428">
    <property type="entry name" value="F420H(2)-DEPENDENT QUINONE REDUCTASE RV1261C"/>
    <property type="match status" value="1"/>
</dbReference>
<protein>
    <submittedName>
        <fullName evidence="3">Nitroreductase family deazaflavin-dependent oxidoreductase</fullName>
    </submittedName>
</protein>
<gene>
    <name evidence="3" type="ORF">GCM10010411_90520</name>
</gene>
<accession>A0ABP6DAX5</accession>
<organism evidence="3 4">
    <name type="scientific">Actinomadura fulvescens</name>
    <dbReference type="NCBI Taxonomy" id="46160"/>
    <lineage>
        <taxon>Bacteria</taxon>
        <taxon>Bacillati</taxon>
        <taxon>Actinomycetota</taxon>
        <taxon>Actinomycetes</taxon>
        <taxon>Streptosporangiales</taxon>
        <taxon>Thermomonosporaceae</taxon>
        <taxon>Actinomadura</taxon>
    </lineage>
</organism>
<dbReference type="RefSeq" id="WP_344548965.1">
    <property type="nucleotide sequence ID" value="NZ_BAAATD010000021.1"/>
</dbReference>
<evidence type="ECO:0000256" key="2">
    <source>
        <dbReference type="ARBA" id="ARBA00049106"/>
    </source>
</evidence>
<dbReference type="NCBIfam" id="TIGR00026">
    <property type="entry name" value="hi_GC_TIGR00026"/>
    <property type="match status" value="1"/>
</dbReference>
<evidence type="ECO:0000313" key="4">
    <source>
        <dbReference type="Proteomes" id="UP001501509"/>
    </source>
</evidence>
<keyword evidence="4" id="KW-1185">Reference proteome</keyword>
<reference evidence="4" key="1">
    <citation type="journal article" date="2019" name="Int. J. Syst. Evol. Microbiol.">
        <title>The Global Catalogue of Microorganisms (GCM) 10K type strain sequencing project: providing services to taxonomists for standard genome sequencing and annotation.</title>
        <authorList>
            <consortium name="The Broad Institute Genomics Platform"/>
            <consortium name="The Broad Institute Genome Sequencing Center for Infectious Disease"/>
            <person name="Wu L."/>
            <person name="Ma J."/>
        </authorList>
    </citation>
    <scope>NUCLEOTIDE SEQUENCE [LARGE SCALE GENOMIC DNA]</scope>
    <source>
        <strain evidence="4">JCM 6833</strain>
    </source>
</reference>
<comment type="caution">
    <text evidence="3">The sequence shown here is derived from an EMBL/GenBank/DDBJ whole genome shotgun (WGS) entry which is preliminary data.</text>
</comment>
<comment type="similarity">
    <text evidence="1">Belongs to the F420H(2)-dependent quinone reductase family.</text>
</comment>
<dbReference type="Gene3D" id="2.30.110.10">
    <property type="entry name" value="Electron Transport, Fmn-binding Protein, Chain A"/>
    <property type="match status" value="1"/>
</dbReference>
<proteinExistence type="inferred from homology"/>